<dbReference type="PRINTS" id="PR00723">
    <property type="entry name" value="SUBTILISIN"/>
</dbReference>
<keyword evidence="7 9" id="KW-0720">Serine protease</keyword>
<dbReference type="InterPro" id="IPR023827">
    <property type="entry name" value="Peptidase_S8_Asp-AS"/>
</dbReference>
<dbReference type="GO" id="GO:0006508">
    <property type="term" value="P:proteolysis"/>
    <property type="evidence" value="ECO:0007669"/>
    <property type="project" value="UniProtKB-KW"/>
</dbReference>
<organism evidence="14 15">
    <name type="scientific">Stenotrophomonas humi</name>
    <dbReference type="NCBI Taxonomy" id="405444"/>
    <lineage>
        <taxon>Bacteria</taxon>
        <taxon>Pseudomonadati</taxon>
        <taxon>Pseudomonadota</taxon>
        <taxon>Gammaproteobacteria</taxon>
        <taxon>Lysobacterales</taxon>
        <taxon>Lysobacteraceae</taxon>
        <taxon>Stenotrophomonas</taxon>
    </lineage>
</organism>
<evidence type="ECO:0000256" key="6">
    <source>
        <dbReference type="ARBA" id="ARBA00022801"/>
    </source>
</evidence>
<dbReference type="InterPro" id="IPR015500">
    <property type="entry name" value="Peptidase_S8_subtilisin-rel"/>
</dbReference>
<keyword evidence="4 9" id="KW-0645">Protease</keyword>
<feature type="active site" description="Charge relay system" evidence="9">
    <location>
        <position position="196"/>
    </location>
</feature>
<dbReference type="RefSeq" id="WP_057631749.1">
    <property type="nucleotide sequence ID" value="NZ_LDJI01000003.1"/>
</dbReference>
<comment type="caution">
    <text evidence="14">The sequence shown here is derived from an EMBL/GenBank/DDBJ whole genome shotgun (WGS) entry which is preliminary data.</text>
</comment>
<dbReference type="PATRIC" id="fig|405444.3.peg.2375"/>
<dbReference type="Pfam" id="PF04151">
    <property type="entry name" value="PPC"/>
    <property type="match status" value="1"/>
</dbReference>
<dbReference type="InterPro" id="IPR007280">
    <property type="entry name" value="Peptidase_C_arc/bac"/>
</dbReference>
<keyword evidence="8" id="KW-0865">Zymogen</keyword>
<dbReference type="PANTHER" id="PTHR43806">
    <property type="entry name" value="PEPTIDASE S8"/>
    <property type="match status" value="1"/>
</dbReference>
<evidence type="ECO:0000256" key="1">
    <source>
        <dbReference type="ARBA" id="ARBA00004613"/>
    </source>
</evidence>
<dbReference type="Gene3D" id="3.40.50.200">
    <property type="entry name" value="Peptidase S8/S53 domain"/>
    <property type="match status" value="1"/>
</dbReference>
<dbReference type="FunFam" id="3.40.50.200:FF:000022">
    <property type="entry name" value="Extracellular protease"/>
    <property type="match status" value="1"/>
</dbReference>
<dbReference type="STRING" id="405444.ABB26_01225"/>
<accession>A0A0R0CL29</accession>
<comment type="similarity">
    <text evidence="2 9 10">Belongs to the peptidase S8 family.</text>
</comment>
<dbReference type="OrthoDB" id="9790784at2"/>
<evidence type="ECO:0000256" key="2">
    <source>
        <dbReference type="ARBA" id="ARBA00011073"/>
    </source>
</evidence>
<feature type="chain" id="PRO_5006394250" description="Protease" evidence="11">
    <location>
        <begin position="28"/>
        <end position="623"/>
    </location>
</feature>
<evidence type="ECO:0000256" key="10">
    <source>
        <dbReference type="RuleBase" id="RU003355"/>
    </source>
</evidence>
<evidence type="ECO:0000259" key="12">
    <source>
        <dbReference type="Pfam" id="PF00082"/>
    </source>
</evidence>
<dbReference type="InterPro" id="IPR036852">
    <property type="entry name" value="Peptidase_S8/S53_dom_sf"/>
</dbReference>
<keyword evidence="5 11" id="KW-0732">Signal</keyword>
<evidence type="ECO:0000256" key="4">
    <source>
        <dbReference type="ARBA" id="ARBA00022670"/>
    </source>
</evidence>
<evidence type="ECO:0000313" key="14">
    <source>
        <dbReference type="EMBL" id="KRG66289.1"/>
    </source>
</evidence>
<evidence type="ECO:0000259" key="13">
    <source>
        <dbReference type="Pfam" id="PF04151"/>
    </source>
</evidence>
<evidence type="ECO:0000256" key="11">
    <source>
        <dbReference type="SAM" id="SignalP"/>
    </source>
</evidence>
<evidence type="ECO:0000313" key="15">
    <source>
        <dbReference type="Proteomes" id="UP000050864"/>
    </source>
</evidence>
<evidence type="ECO:0000256" key="5">
    <source>
        <dbReference type="ARBA" id="ARBA00022729"/>
    </source>
</evidence>
<evidence type="ECO:0000256" key="3">
    <source>
        <dbReference type="ARBA" id="ARBA00022525"/>
    </source>
</evidence>
<feature type="domain" description="Peptidase S8/S53" evidence="12">
    <location>
        <begin position="187"/>
        <end position="480"/>
    </location>
</feature>
<feature type="domain" description="Peptidase C-terminal archaeal/bacterial" evidence="13">
    <location>
        <begin position="544"/>
        <end position="608"/>
    </location>
</feature>
<dbReference type="GO" id="GO:0005576">
    <property type="term" value="C:extracellular region"/>
    <property type="evidence" value="ECO:0007669"/>
    <property type="project" value="UniProtKB-SubCell"/>
</dbReference>
<dbReference type="PANTHER" id="PTHR43806:SF11">
    <property type="entry name" value="CEREVISIN-RELATED"/>
    <property type="match status" value="1"/>
</dbReference>
<dbReference type="InterPro" id="IPR050131">
    <property type="entry name" value="Peptidase_S8_subtilisin-like"/>
</dbReference>
<dbReference type="PROSITE" id="PS00136">
    <property type="entry name" value="SUBTILASE_ASP"/>
    <property type="match status" value="1"/>
</dbReference>
<dbReference type="AlphaFoldDB" id="A0A0R0CL29"/>
<feature type="active site" description="Charge relay system" evidence="9">
    <location>
        <position position="446"/>
    </location>
</feature>
<evidence type="ECO:0008006" key="16">
    <source>
        <dbReference type="Google" id="ProtNLM"/>
    </source>
</evidence>
<dbReference type="InterPro" id="IPR000209">
    <property type="entry name" value="Peptidase_S8/S53_dom"/>
</dbReference>
<feature type="signal peptide" evidence="11">
    <location>
        <begin position="1"/>
        <end position="27"/>
    </location>
</feature>
<evidence type="ECO:0000256" key="7">
    <source>
        <dbReference type="ARBA" id="ARBA00022825"/>
    </source>
</evidence>
<dbReference type="EMBL" id="LDJI01000003">
    <property type="protein sequence ID" value="KRG66289.1"/>
    <property type="molecule type" value="Genomic_DNA"/>
</dbReference>
<dbReference type="PROSITE" id="PS51892">
    <property type="entry name" value="SUBTILASE"/>
    <property type="match status" value="1"/>
</dbReference>
<protein>
    <recommendedName>
        <fullName evidence="16">Protease</fullName>
    </recommendedName>
</protein>
<name>A0A0R0CL29_9GAMM</name>
<reference evidence="14 15" key="1">
    <citation type="submission" date="2015-05" db="EMBL/GenBank/DDBJ databases">
        <title>Genome sequencing and analysis of members of genus Stenotrophomonas.</title>
        <authorList>
            <person name="Patil P.P."/>
            <person name="Midha S."/>
            <person name="Patil P.B."/>
        </authorList>
    </citation>
    <scope>NUCLEOTIDE SEQUENCE [LARGE SCALE GENOMIC DNA]</scope>
    <source>
        <strain evidence="14 15">DSM 18929</strain>
    </source>
</reference>
<evidence type="ECO:0000256" key="8">
    <source>
        <dbReference type="ARBA" id="ARBA00023145"/>
    </source>
</evidence>
<feature type="active site" description="Charge relay system" evidence="9">
    <location>
        <position position="263"/>
    </location>
</feature>
<dbReference type="Proteomes" id="UP000050864">
    <property type="component" value="Unassembled WGS sequence"/>
</dbReference>
<keyword evidence="6 9" id="KW-0378">Hydrolase</keyword>
<keyword evidence="15" id="KW-1185">Reference proteome</keyword>
<dbReference type="Gene3D" id="2.60.120.380">
    <property type="match status" value="1"/>
</dbReference>
<keyword evidence="3" id="KW-0964">Secreted</keyword>
<comment type="subcellular location">
    <subcellularLocation>
        <location evidence="1">Secreted</location>
    </subcellularLocation>
</comment>
<dbReference type="InterPro" id="IPR023828">
    <property type="entry name" value="Peptidase_S8_Ser-AS"/>
</dbReference>
<dbReference type="PROSITE" id="PS00138">
    <property type="entry name" value="SUBTILASE_SER"/>
    <property type="match status" value="1"/>
</dbReference>
<dbReference type="GO" id="GO:0004252">
    <property type="term" value="F:serine-type endopeptidase activity"/>
    <property type="evidence" value="ECO:0007669"/>
    <property type="project" value="UniProtKB-UniRule"/>
</dbReference>
<gene>
    <name evidence="14" type="ORF">ABB26_01225</name>
</gene>
<dbReference type="Pfam" id="PF00082">
    <property type="entry name" value="Peptidase_S8"/>
    <property type="match status" value="1"/>
</dbReference>
<dbReference type="SUPFAM" id="SSF52743">
    <property type="entry name" value="Subtilisin-like"/>
    <property type="match status" value="1"/>
</dbReference>
<evidence type="ECO:0000256" key="9">
    <source>
        <dbReference type="PROSITE-ProRule" id="PRU01240"/>
    </source>
</evidence>
<proteinExistence type="inferred from homology"/>
<sequence>MKKKTKLGVAIAGVVLMASIGVPMATAAGASDFPTRPLSAAPAAGEGGYRFVVKYRAGTSELRDSAKANQGIGAAASRAGLNRAVPAMGRAAARPAASAALLRRMGSPGWAVVKTSRSLDAAESAEFIREMKANPAVESVEIDRLYHHMSTETPSFTPNDPQTSAQWNFYNAISGVNATQAWDISQGEGVVVAVIDTGITQGNPDLQTAVIPGYDMISDKRVSRRATDDRVVGGWDVGDWVEQNYCTGWASANPHDADVSSWHGSHVSGTIAQDTNNGVNLAGLAFKSKVMPVRVLGSCGGFGSDISDGIIWAAGGAVPGLPANQTPAEVINMSLGSGGPASCPTIYQDAINQAIGLGSIIVVAAGNSNGNAGSYTMSSCNNVISVGATGFNGGKTYYSNYGPRVDLSAPGGNAEQNNNGWIWQVTNKGQQGPTSEWGPTGMVGTSMASPHVAAAVAMVQSVVDTPLTWTQMRDLLVSTVKPFPVAIPAATPIGAGILDIKAALDKATTPPCDPEVDDCGPVATPLVNKVALTGLAGNTGNEVLYSFEAEAGKVLTFMTYGGTGDVSLYVSHDKEPTAASSDARSTRAGNSETVRFTTPKAGTYFIKLVGVAPYSGVSLVARQ</sequence>